<protein>
    <recommendedName>
        <fullName evidence="3">Type III secretion system chaperone</fullName>
    </recommendedName>
</protein>
<gene>
    <name evidence="1" type="ORF">EZ242_07070</name>
</gene>
<dbReference type="Pfam" id="PF05932">
    <property type="entry name" value="CesT"/>
    <property type="match status" value="1"/>
</dbReference>
<evidence type="ECO:0008006" key="3">
    <source>
        <dbReference type="Google" id="ProtNLM"/>
    </source>
</evidence>
<name>A0A4Z0BSY4_9BURK</name>
<dbReference type="Gene3D" id="3.30.1460.10">
    <property type="match status" value="1"/>
</dbReference>
<dbReference type="Proteomes" id="UP000297564">
    <property type="component" value="Unassembled WGS sequence"/>
</dbReference>
<dbReference type="GO" id="GO:0030254">
    <property type="term" value="P:protein secretion by the type III secretion system"/>
    <property type="evidence" value="ECO:0007669"/>
    <property type="project" value="InterPro"/>
</dbReference>
<dbReference type="AlphaFoldDB" id="A0A4Z0BSY4"/>
<dbReference type="InterPro" id="IPR010261">
    <property type="entry name" value="Tir_chaperone"/>
</dbReference>
<accession>A0A4Z0BSY4</accession>
<dbReference type="EMBL" id="SMLL01000003">
    <property type="protein sequence ID" value="TFZ01145.1"/>
    <property type="molecule type" value="Genomic_DNA"/>
</dbReference>
<reference evidence="1 2" key="1">
    <citation type="submission" date="2019-03" db="EMBL/GenBank/DDBJ databases">
        <title>Ramlibacter rhizophilus CCTCC AB2015357, whole genome shotgun sequence.</title>
        <authorList>
            <person name="Zhang X."/>
            <person name="Feng G."/>
            <person name="Zhu H."/>
        </authorList>
    </citation>
    <scope>NUCLEOTIDE SEQUENCE [LARGE SCALE GENOMIC DNA]</scope>
    <source>
        <strain evidence="1 2">CCTCC AB2015357</strain>
    </source>
</reference>
<dbReference type="CDD" id="cd16364">
    <property type="entry name" value="T3SC_I-like"/>
    <property type="match status" value="1"/>
</dbReference>
<evidence type="ECO:0000313" key="2">
    <source>
        <dbReference type="Proteomes" id="UP000297564"/>
    </source>
</evidence>
<dbReference type="SUPFAM" id="SSF69635">
    <property type="entry name" value="Type III secretory system chaperone-like"/>
    <property type="match status" value="1"/>
</dbReference>
<sequence>MEFTELIDQLSQQLNLQGLQPGPGGRCAVRFDDVVVQFAAVPSANAVDLSAQVGVVDLREPQVMQLLQSTRDNSIALHWNERGEVTVRQRFWLQVLSFPHFFRSLNLFITQAEHWRVRLKATYPV</sequence>
<keyword evidence="2" id="KW-1185">Reference proteome</keyword>
<organism evidence="1 2">
    <name type="scientific">Ramlibacter rhizophilus</name>
    <dbReference type="NCBI Taxonomy" id="1781167"/>
    <lineage>
        <taxon>Bacteria</taxon>
        <taxon>Pseudomonadati</taxon>
        <taxon>Pseudomonadota</taxon>
        <taxon>Betaproteobacteria</taxon>
        <taxon>Burkholderiales</taxon>
        <taxon>Comamonadaceae</taxon>
        <taxon>Ramlibacter</taxon>
    </lineage>
</organism>
<comment type="caution">
    <text evidence="1">The sequence shown here is derived from an EMBL/GenBank/DDBJ whole genome shotgun (WGS) entry which is preliminary data.</text>
</comment>
<dbReference type="RefSeq" id="WP_135284443.1">
    <property type="nucleotide sequence ID" value="NZ_SMLL01000003.1"/>
</dbReference>
<proteinExistence type="predicted"/>
<evidence type="ECO:0000313" key="1">
    <source>
        <dbReference type="EMBL" id="TFZ01145.1"/>
    </source>
</evidence>